<dbReference type="OrthoDB" id="9935330at2"/>
<keyword evidence="3" id="KW-1185">Reference proteome</keyword>
<dbReference type="AlphaFoldDB" id="A0A5M6IH19"/>
<evidence type="ECO:0000256" key="1">
    <source>
        <dbReference type="SAM" id="MobiDB-lite"/>
    </source>
</evidence>
<protein>
    <submittedName>
        <fullName evidence="2">Uncharacterized protein</fullName>
    </submittedName>
</protein>
<evidence type="ECO:0000313" key="2">
    <source>
        <dbReference type="EMBL" id="KAA5607601.1"/>
    </source>
</evidence>
<reference evidence="2 3" key="1">
    <citation type="submission" date="2019-09" db="EMBL/GenBank/DDBJ databases">
        <title>Genome sequence of Roseospira marina, one of the more divergent members of the non-sulfur purple photosynthetic bacterial family, the Rhodospirillaceae.</title>
        <authorList>
            <person name="Meyer T."/>
            <person name="Kyndt J."/>
        </authorList>
    </citation>
    <scope>NUCLEOTIDE SEQUENCE [LARGE SCALE GENOMIC DNA]</scope>
    <source>
        <strain evidence="2 3">DSM 15113</strain>
    </source>
</reference>
<accession>A0A5M6IH19</accession>
<dbReference type="RefSeq" id="WP_150060734.1">
    <property type="nucleotide sequence ID" value="NZ_JACHII010000001.1"/>
</dbReference>
<organism evidence="2 3">
    <name type="scientific">Roseospira marina</name>
    <dbReference type="NCBI Taxonomy" id="140057"/>
    <lineage>
        <taxon>Bacteria</taxon>
        <taxon>Pseudomonadati</taxon>
        <taxon>Pseudomonadota</taxon>
        <taxon>Alphaproteobacteria</taxon>
        <taxon>Rhodospirillales</taxon>
        <taxon>Rhodospirillaceae</taxon>
        <taxon>Roseospira</taxon>
    </lineage>
</organism>
<dbReference type="Proteomes" id="UP000324065">
    <property type="component" value="Unassembled WGS sequence"/>
</dbReference>
<sequence length="95" mass="10326">MHEPILKLDGPFAAEAIARHQRDVYMAHLIRAGVRRLMARLSGTPARAEQTTAGQATDAVQPCYVREHGLTTMPDADTIAARSSNDPTTRDSRAA</sequence>
<proteinExistence type="predicted"/>
<evidence type="ECO:0000313" key="3">
    <source>
        <dbReference type="Proteomes" id="UP000324065"/>
    </source>
</evidence>
<feature type="region of interest" description="Disordered" evidence="1">
    <location>
        <begin position="71"/>
        <end position="95"/>
    </location>
</feature>
<dbReference type="EMBL" id="VWPJ01000001">
    <property type="protein sequence ID" value="KAA5607601.1"/>
    <property type="molecule type" value="Genomic_DNA"/>
</dbReference>
<name>A0A5M6IH19_9PROT</name>
<comment type="caution">
    <text evidence="2">The sequence shown here is derived from an EMBL/GenBank/DDBJ whole genome shotgun (WGS) entry which is preliminary data.</text>
</comment>
<gene>
    <name evidence="2" type="ORF">F1188_02250</name>
</gene>